<keyword evidence="14" id="KW-1185">Reference proteome</keyword>
<dbReference type="PROSITE" id="PS51904">
    <property type="entry name" value="GLYCOSYL_HYDROL_F25_2"/>
    <property type="match status" value="1"/>
</dbReference>
<feature type="chain" id="PRO_5012101548" description="Lysozyme" evidence="12">
    <location>
        <begin position="18"/>
        <end position="228"/>
    </location>
</feature>
<evidence type="ECO:0000256" key="3">
    <source>
        <dbReference type="ARBA" id="ARBA00010646"/>
    </source>
</evidence>
<evidence type="ECO:0000256" key="8">
    <source>
        <dbReference type="ARBA" id="ARBA00023157"/>
    </source>
</evidence>
<dbReference type="InterPro" id="IPR002053">
    <property type="entry name" value="Glyco_hydro_25"/>
</dbReference>
<protein>
    <recommendedName>
        <fullName evidence="11">Lysozyme</fullName>
        <ecNumber evidence="11">3.2.1.17</ecNumber>
    </recommendedName>
</protein>
<comment type="function">
    <text evidence="10">This enzyme has both lysozyme (acetylmuramidase) and diacetylmuramidase activities.</text>
</comment>
<dbReference type="GO" id="GO:0042742">
    <property type="term" value="P:defense response to bacterium"/>
    <property type="evidence" value="ECO:0007669"/>
    <property type="project" value="UniProtKB-KW"/>
</dbReference>
<evidence type="ECO:0000256" key="11">
    <source>
        <dbReference type="RuleBase" id="RU361176"/>
    </source>
</evidence>
<dbReference type="InterPro" id="IPR018077">
    <property type="entry name" value="Glyco_hydro_fam25_subgr"/>
</dbReference>
<dbReference type="CDD" id="cd06412">
    <property type="entry name" value="GH25_CH-type"/>
    <property type="match status" value="1"/>
</dbReference>
<comment type="similarity">
    <text evidence="3 11">Belongs to the glycosyl hydrolase 25 family.</text>
</comment>
<dbReference type="EMBL" id="MCFF01000016">
    <property type="protein sequence ID" value="ORZ17568.1"/>
    <property type="molecule type" value="Genomic_DNA"/>
</dbReference>
<evidence type="ECO:0000256" key="7">
    <source>
        <dbReference type="ARBA" id="ARBA00022801"/>
    </source>
</evidence>
<comment type="caution">
    <text evidence="13">The sequence shown here is derived from an EMBL/GenBank/DDBJ whole genome shotgun (WGS) entry which is preliminary data.</text>
</comment>
<dbReference type="RefSeq" id="XP_021881955.1">
    <property type="nucleotide sequence ID" value="XM_022024005.1"/>
</dbReference>
<proteinExistence type="inferred from homology"/>
<reference evidence="13 14" key="1">
    <citation type="submission" date="2016-07" db="EMBL/GenBank/DDBJ databases">
        <title>Pervasive Adenine N6-methylation of Active Genes in Fungi.</title>
        <authorList>
            <consortium name="DOE Joint Genome Institute"/>
            <person name="Mondo S.J."/>
            <person name="Dannebaum R.O."/>
            <person name="Kuo R.C."/>
            <person name="Labutti K."/>
            <person name="Haridas S."/>
            <person name="Kuo A."/>
            <person name="Salamov A."/>
            <person name="Ahrendt S.R."/>
            <person name="Lipzen A."/>
            <person name="Sullivan W."/>
            <person name="Andreopoulos W.B."/>
            <person name="Clum A."/>
            <person name="Lindquist E."/>
            <person name="Daum C."/>
            <person name="Ramamoorthy G.K."/>
            <person name="Gryganskyi A."/>
            <person name="Culley D."/>
            <person name="Magnuson J.K."/>
            <person name="James T.Y."/>
            <person name="O'Malley M.A."/>
            <person name="Stajich J.E."/>
            <person name="Spatafora J.W."/>
            <person name="Visel A."/>
            <person name="Grigoriev I.V."/>
        </authorList>
    </citation>
    <scope>NUCLEOTIDE SEQUENCE [LARGE SCALE GENOMIC DNA]</scope>
    <source>
        <strain evidence="13 14">NRRL 3116</strain>
    </source>
</reference>
<comment type="subcellular location">
    <subcellularLocation>
        <location evidence="2">Secreted</location>
    </subcellularLocation>
</comment>
<evidence type="ECO:0000313" key="13">
    <source>
        <dbReference type="EMBL" id="ORZ17568.1"/>
    </source>
</evidence>
<dbReference type="GO" id="GO:0016998">
    <property type="term" value="P:cell wall macromolecule catabolic process"/>
    <property type="evidence" value="ECO:0007669"/>
    <property type="project" value="InterPro"/>
</dbReference>
<evidence type="ECO:0000256" key="1">
    <source>
        <dbReference type="ARBA" id="ARBA00000632"/>
    </source>
</evidence>
<dbReference type="Pfam" id="PF01183">
    <property type="entry name" value="Glyco_hydro_25"/>
    <property type="match status" value="1"/>
</dbReference>
<evidence type="ECO:0000256" key="12">
    <source>
        <dbReference type="SAM" id="SignalP"/>
    </source>
</evidence>
<dbReference type="InterPro" id="IPR017853">
    <property type="entry name" value="GH"/>
</dbReference>
<dbReference type="GO" id="GO:0016052">
    <property type="term" value="P:carbohydrate catabolic process"/>
    <property type="evidence" value="ECO:0007669"/>
    <property type="project" value="TreeGrafter"/>
</dbReference>
<dbReference type="PANTHER" id="PTHR34135">
    <property type="entry name" value="LYSOZYME"/>
    <property type="match status" value="1"/>
</dbReference>
<dbReference type="FunFam" id="3.20.20.80:FF:000060">
    <property type="entry name" value="Lysozyme M1"/>
    <property type="match status" value="1"/>
</dbReference>
<evidence type="ECO:0000256" key="6">
    <source>
        <dbReference type="ARBA" id="ARBA00022638"/>
    </source>
</evidence>
<keyword evidence="4" id="KW-0964">Secreted</keyword>
<dbReference type="InParanoid" id="A0A1Y2GPE0"/>
<dbReference type="GeneID" id="33565849"/>
<keyword evidence="9 11" id="KW-0326">Glycosidase</keyword>
<evidence type="ECO:0000313" key="14">
    <source>
        <dbReference type="Proteomes" id="UP000193648"/>
    </source>
</evidence>
<gene>
    <name evidence="13" type="ORF">BCR41DRAFT_352739</name>
</gene>
<organism evidence="13 14">
    <name type="scientific">Lobosporangium transversale</name>
    <dbReference type="NCBI Taxonomy" id="64571"/>
    <lineage>
        <taxon>Eukaryota</taxon>
        <taxon>Fungi</taxon>
        <taxon>Fungi incertae sedis</taxon>
        <taxon>Mucoromycota</taxon>
        <taxon>Mortierellomycotina</taxon>
        <taxon>Mortierellomycetes</taxon>
        <taxon>Mortierellales</taxon>
        <taxon>Mortierellaceae</taxon>
        <taxon>Lobosporangium</taxon>
    </lineage>
</organism>
<dbReference type="PANTHER" id="PTHR34135:SF2">
    <property type="entry name" value="LYSOZYME"/>
    <property type="match status" value="1"/>
</dbReference>
<keyword evidence="7 11" id="KW-0378">Hydrolase</keyword>
<dbReference type="GO" id="GO:0003796">
    <property type="term" value="F:lysozyme activity"/>
    <property type="evidence" value="ECO:0007669"/>
    <property type="project" value="UniProtKB-EC"/>
</dbReference>
<keyword evidence="8" id="KW-1015">Disulfide bond</keyword>
<keyword evidence="5" id="KW-0929">Antimicrobial</keyword>
<name>A0A1Y2GPE0_9FUNG</name>
<dbReference type="AlphaFoldDB" id="A0A1Y2GPE0"/>
<keyword evidence="12" id="KW-0732">Signal</keyword>
<sequence>MMKKLAALLLCASVAYSETVKGIDVSGYQPNVNWNTVKANGIKFVYIKATEGTGYKNPSFNSQYTGATNVGLIRGSYHFARPDVSSGAVQANYFVSNGGGWSGDGITLPGVVDLEYNPYGTNKCYGLSAAGMVNWIRDFSNTYKTKTGRPPVIYTSTSWWQLCTGNYGGFGSENPLWIARYASTPGTLPAGWAFYSFWQYTDNASPNPGDGDYWNGSLANLQKFARGG</sequence>
<evidence type="ECO:0000256" key="9">
    <source>
        <dbReference type="ARBA" id="ARBA00023295"/>
    </source>
</evidence>
<dbReference type="EC" id="3.2.1.17" evidence="11"/>
<accession>A0A1Y2GPE0</accession>
<evidence type="ECO:0000256" key="10">
    <source>
        <dbReference type="ARBA" id="ARBA00055588"/>
    </source>
</evidence>
<dbReference type="PROSITE" id="PS00953">
    <property type="entry name" value="GLYCOSYL_HYDROL_F25_1"/>
    <property type="match status" value="1"/>
</dbReference>
<evidence type="ECO:0000256" key="2">
    <source>
        <dbReference type="ARBA" id="ARBA00004613"/>
    </source>
</evidence>
<dbReference type="InterPro" id="IPR008270">
    <property type="entry name" value="Glyco_hydro_25_AS"/>
</dbReference>
<evidence type="ECO:0000256" key="4">
    <source>
        <dbReference type="ARBA" id="ARBA00022525"/>
    </source>
</evidence>
<dbReference type="SUPFAM" id="SSF51445">
    <property type="entry name" value="(Trans)glycosidases"/>
    <property type="match status" value="1"/>
</dbReference>
<keyword evidence="6" id="KW-0081">Bacteriolytic enzyme</keyword>
<comment type="catalytic activity">
    <reaction evidence="1 11">
        <text>Hydrolysis of (1-&gt;4)-beta-linkages between N-acetylmuramic acid and N-acetyl-D-glucosamine residues in a peptidoglycan and between N-acetyl-D-glucosamine residues in chitodextrins.</text>
        <dbReference type="EC" id="3.2.1.17"/>
    </reaction>
</comment>
<dbReference type="Proteomes" id="UP000193648">
    <property type="component" value="Unassembled WGS sequence"/>
</dbReference>
<evidence type="ECO:0000256" key="5">
    <source>
        <dbReference type="ARBA" id="ARBA00022529"/>
    </source>
</evidence>
<dbReference type="GO" id="GO:0009253">
    <property type="term" value="P:peptidoglycan catabolic process"/>
    <property type="evidence" value="ECO:0007669"/>
    <property type="project" value="InterPro"/>
</dbReference>
<feature type="signal peptide" evidence="12">
    <location>
        <begin position="1"/>
        <end position="17"/>
    </location>
</feature>
<dbReference type="SMART" id="SM00641">
    <property type="entry name" value="Glyco_25"/>
    <property type="match status" value="1"/>
</dbReference>
<dbReference type="Gene3D" id="3.20.20.80">
    <property type="entry name" value="Glycosidases"/>
    <property type="match status" value="1"/>
</dbReference>
<dbReference type="GO" id="GO:0031640">
    <property type="term" value="P:killing of cells of another organism"/>
    <property type="evidence" value="ECO:0007669"/>
    <property type="project" value="UniProtKB-KW"/>
</dbReference>
<dbReference type="OrthoDB" id="6590422at2759"/>
<dbReference type="GO" id="GO:0005576">
    <property type="term" value="C:extracellular region"/>
    <property type="evidence" value="ECO:0007669"/>
    <property type="project" value="UniProtKB-SubCell"/>
</dbReference>